<dbReference type="AlphaFoldDB" id="A0A150LHJ0"/>
<dbReference type="OrthoDB" id="2916691at2"/>
<evidence type="ECO:0000313" key="3">
    <source>
        <dbReference type="EMBL" id="KYD11406.1"/>
    </source>
</evidence>
<organism evidence="3 4">
    <name type="scientific">Heyndrickxia sporothermodurans</name>
    <dbReference type="NCBI Taxonomy" id="46224"/>
    <lineage>
        <taxon>Bacteria</taxon>
        <taxon>Bacillati</taxon>
        <taxon>Bacillota</taxon>
        <taxon>Bacilli</taxon>
        <taxon>Bacillales</taxon>
        <taxon>Bacillaceae</taxon>
        <taxon>Heyndrickxia</taxon>
    </lineage>
</organism>
<sequence length="217" mass="21910">MKIKNLKKKILGFAFAGLLGTTSLFTFGGNNAFAATTGTTTATGSISGGTLDLTATPTATFPNVNLNGTIQSTSTNAGSLAITDATGTGEGYRITAQASQFTEKAPSGGFKAGTTANTLPKGVLTLSSTGGSITANSGTTSAVPKFKSSSWVIDNGSASTIISANEDEGMGKFNVSFAASSLSLSLNPAYAYIDKSNYGSTNTPYETNITYTIVSGP</sequence>
<dbReference type="STRING" id="46224.B4102_2134"/>
<reference evidence="3 4" key="1">
    <citation type="submission" date="2016-01" db="EMBL/GenBank/DDBJ databases">
        <title>Genome Sequences of Twelve Sporeforming Bacillus Species Isolated from Foods.</title>
        <authorList>
            <person name="Berendsen E.M."/>
            <person name="Wells-Bennik M.H."/>
            <person name="Krawcyk A.O."/>
            <person name="De Jong A."/>
            <person name="Holsappel S."/>
            <person name="Eijlander R.T."/>
            <person name="Kuipers O.P."/>
        </authorList>
    </citation>
    <scope>NUCLEOTIDE SEQUENCE [LARGE SCALE GENOMIC DNA]</scope>
    <source>
        <strain evidence="3 4">B4102</strain>
    </source>
</reference>
<accession>A0A150LHJ0</accession>
<feature type="domain" description="WxL" evidence="2">
    <location>
        <begin position="47"/>
        <end position="217"/>
    </location>
</feature>
<dbReference type="Pfam" id="PF13731">
    <property type="entry name" value="WxL"/>
    <property type="match status" value="1"/>
</dbReference>
<dbReference type="PATRIC" id="fig|46224.3.peg.3942"/>
<feature type="chain" id="PRO_5007564318" description="WxL domain-containing protein" evidence="1">
    <location>
        <begin position="35"/>
        <end position="217"/>
    </location>
</feature>
<dbReference type="Proteomes" id="UP000075666">
    <property type="component" value="Unassembled WGS sequence"/>
</dbReference>
<dbReference type="InterPro" id="IPR027994">
    <property type="entry name" value="WxL_dom"/>
</dbReference>
<protein>
    <recommendedName>
        <fullName evidence="2">WxL domain-containing protein</fullName>
    </recommendedName>
</protein>
<evidence type="ECO:0000259" key="2">
    <source>
        <dbReference type="Pfam" id="PF13731"/>
    </source>
</evidence>
<feature type="signal peptide" evidence="1">
    <location>
        <begin position="1"/>
        <end position="34"/>
    </location>
</feature>
<dbReference type="RefSeq" id="WP_066226346.1">
    <property type="nucleotide sequence ID" value="NZ_LQYN01000006.1"/>
</dbReference>
<comment type="caution">
    <text evidence="3">The sequence shown here is derived from an EMBL/GenBank/DDBJ whole genome shotgun (WGS) entry which is preliminary data.</text>
</comment>
<keyword evidence="1" id="KW-0732">Signal</keyword>
<evidence type="ECO:0000256" key="1">
    <source>
        <dbReference type="SAM" id="SignalP"/>
    </source>
</evidence>
<gene>
    <name evidence="3" type="ORF">B4102_2134</name>
</gene>
<keyword evidence="4" id="KW-1185">Reference proteome</keyword>
<evidence type="ECO:0000313" key="4">
    <source>
        <dbReference type="Proteomes" id="UP000075666"/>
    </source>
</evidence>
<proteinExistence type="predicted"/>
<dbReference type="EMBL" id="LQYN01000006">
    <property type="protein sequence ID" value="KYD11406.1"/>
    <property type="molecule type" value="Genomic_DNA"/>
</dbReference>
<name>A0A150LHJ0_9BACI</name>